<dbReference type="InterPro" id="IPR001810">
    <property type="entry name" value="F-box_dom"/>
</dbReference>
<evidence type="ECO:0000313" key="3">
    <source>
        <dbReference type="Proteomes" id="UP000008694"/>
    </source>
</evidence>
<accession>D7KMG8</accession>
<dbReference type="Proteomes" id="UP000008694">
    <property type="component" value="Unassembled WGS sequence"/>
</dbReference>
<dbReference type="Gramene" id="fgenesh1_pg.C_scaffold_1001019">
    <property type="protein sequence ID" value="fgenesh1_pg.C_scaffold_1001019"/>
    <property type="gene ID" value="fgenesh1_pg.C_scaffold_1001019"/>
</dbReference>
<dbReference type="InterPro" id="IPR036047">
    <property type="entry name" value="F-box-like_dom_sf"/>
</dbReference>
<dbReference type="Pfam" id="PF00646">
    <property type="entry name" value="F-box"/>
    <property type="match status" value="2"/>
</dbReference>
<dbReference type="CDD" id="cd22157">
    <property type="entry name" value="F-box_AtFBW1-like"/>
    <property type="match status" value="2"/>
</dbReference>
<dbReference type="STRING" id="81972.D7KMG8"/>
<dbReference type="SMART" id="SM00256">
    <property type="entry name" value="FBOX"/>
    <property type="match status" value="2"/>
</dbReference>
<dbReference type="AlphaFoldDB" id="D7KMG8"/>
<dbReference type="InterPro" id="IPR006527">
    <property type="entry name" value="F-box-assoc_dom_typ1"/>
</dbReference>
<dbReference type="NCBIfam" id="TIGR01640">
    <property type="entry name" value="F_box_assoc_1"/>
    <property type="match status" value="1"/>
</dbReference>
<feature type="domain" description="F-box" evidence="1">
    <location>
        <begin position="363"/>
        <end position="409"/>
    </location>
</feature>
<dbReference type="Gene3D" id="1.20.1280.50">
    <property type="match status" value="2"/>
</dbReference>
<gene>
    <name evidence="2" type="ORF">ARALYDRAFT_334454</name>
</gene>
<evidence type="ECO:0000259" key="1">
    <source>
        <dbReference type="PROSITE" id="PS50181"/>
    </source>
</evidence>
<dbReference type="InterPro" id="IPR050796">
    <property type="entry name" value="SCF_F-box_component"/>
</dbReference>
<dbReference type="EMBL" id="GL348713">
    <property type="protein sequence ID" value="EFH66141.1"/>
    <property type="molecule type" value="Genomic_DNA"/>
</dbReference>
<dbReference type="SUPFAM" id="SSF81383">
    <property type="entry name" value="F-box domain"/>
    <property type="match status" value="2"/>
</dbReference>
<dbReference type="InterPro" id="IPR017451">
    <property type="entry name" value="F-box-assoc_interact_dom"/>
</dbReference>
<dbReference type="Pfam" id="PF07734">
    <property type="entry name" value="FBA_1"/>
    <property type="match status" value="1"/>
</dbReference>
<protein>
    <submittedName>
        <fullName evidence="2">F-box family protein</fullName>
    </submittedName>
</protein>
<feature type="domain" description="F-box" evidence="1">
    <location>
        <begin position="1"/>
        <end position="50"/>
    </location>
</feature>
<dbReference type="PANTHER" id="PTHR31672:SF13">
    <property type="entry name" value="F-BOX PROTEIN CPR30-LIKE"/>
    <property type="match status" value="1"/>
</dbReference>
<proteinExistence type="predicted"/>
<evidence type="ECO:0000313" key="2">
    <source>
        <dbReference type="EMBL" id="EFH66141.1"/>
    </source>
</evidence>
<dbReference type="PANTHER" id="PTHR31672">
    <property type="entry name" value="BNACNNG10540D PROTEIN"/>
    <property type="match status" value="1"/>
</dbReference>
<keyword evidence="3" id="KW-1185">Reference proteome</keyword>
<name>D7KMG8_ARALL</name>
<sequence length="427" mass="49351">MATMELSSDLVEEILSRIPARSLVRLKSTCKQWKTLITEPRFVNKHLSHMRCREQQFTVFNNEHIVSPLFGSTISYVGIDFNKPEKCGMNLPFPIAFSPANNISHCDGLLLYVTKSMLLVANPLLNQKRWIKCSQGFDHSMDAYGLGYIFNQLSGSYDYKVVTFRCGVRIKDLYPSSRVEVYAFESDSWKVVVDKNFDGFDGFPLSSVCLRGTPYWLGYNKYGNQLMSIQSFDFSKERFEPLFLPPPSIGSRNLVKYISLGIFRGDQLSLLLECHETSKLHLWVMKQQHWSRLMTVDVPQYPIYGKYFSSFIERNGRLALFIESGNISIYIGGENQDFEKIEYFTGLGRTLSDCCYIQSLLQTTMAIELPSDLVEEIISWVPAISLVRLRYSCKEWKTLIPDPRFVKKHLSHMRCREQQTIHTLQQD</sequence>
<dbReference type="HOGENOM" id="CLU_034692_2_0_1"/>
<reference evidence="3" key="1">
    <citation type="journal article" date="2011" name="Nat. Genet.">
        <title>The Arabidopsis lyrata genome sequence and the basis of rapid genome size change.</title>
        <authorList>
            <person name="Hu T.T."/>
            <person name="Pattyn P."/>
            <person name="Bakker E.G."/>
            <person name="Cao J."/>
            <person name="Cheng J.-F."/>
            <person name="Clark R.M."/>
            <person name="Fahlgren N."/>
            <person name="Fawcett J.A."/>
            <person name="Grimwood J."/>
            <person name="Gundlach H."/>
            <person name="Haberer G."/>
            <person name="Hollister J.D."/>
            <person name="Ossowski S."/>
            <person name="Ottilar R.P."/>
            <person name="Salamov A.A."/>
            <person name="Schneeberger K."/>
            <person name="Spannagl M."/>
            <person name="Wang X."/>
            <person name="Yang L."/>
            <person name="Nasrallah M.E."/>
            <person name="Bergelson J."/>
            <person name="Carrington J.C."/>
            <person name="Gaut B.S."/>
            <person name="Schmutz J."/>
            <person name="Mayer K.F.X."/>
            <person name="Van de Peer Y."/>
            <person name="Grigoriev I.V."/>
            <person name="Nordborg M."/>
            <person name="Weigel D."/>
            <person name="Guo Y.-L."/>
        </authorList>
    </citation>
    <scope>NUCLEOTIDE SEQUENCE [LARGE SCALE GENOMIC DNA]</scope>
    <source>
        <strain evidence="3">cv. MN47</strain>
    </source>
</reference>
<organism evidence="3">
    <name type="scientific">Arabidopsis lyrata subsp. lyrata</name>
    <name type="common">Lyre-leaved rock-cress</name>
    <dbReference type="NCBI Taxonomy" id="81972"/>
    <lineage>
        <taxon>Eukaryota</taxon>
        <taxon>Viridiplantae</taxon>
        <taxon>Streptophyta</taxon>
        <taxon>Embryophyta</taxon>
        <taxon>Tracheophyta</taxon>
        <taxon>Spermatophyta</taxon>
        <taxon>Magnoliopsida</taxon>
        <taxon>eudicotyledons</taxon>
        <taxon>Gunneridae</taxon>
        <taxon>Pentapetalae</taxon>
        <taxon>rosids</taxon>
        <taxon>malvids</taxon>
        <taxon>Brassicales</taxon>
        <taxon>Brassicaceae</taxon>
        <taxon>Camelineae</taxon>
        <taxon>Arabidopsis</taxon>
    </lineage>
</organism>
<dbReference type="PROSITE" id="PS50181">
    <property type="entry name" value="FBOX"/>
    <property type="match status" value="2"/>
</dbReference>